<dbReference type="InterPro" id="IPR007052">
    <property type="entry name" value="CS_dom"/>
</dbReference>
<dbReference type="OrthoDB" id="1431247at2759"/>
<keyword evidence="7" id="KW-1185">Reference proteome</keyword>
<sequence>MHAELLQSLYAQDPKGGYWYKIWTGMRGIGKELVFSSLMAGSIIVHNASNQDIQVFVSKYSNSNGDDSWFAVKAGQSDSWSRNNWEVVAFKKNDDSERAGVYTATNKMITFRSFGDIQFKGDDADEFLNAPRSGNNQQRIQQGGQGEGGNAIVQALKPRMDLHEDSEKNIVTATFELPGMKKEDVSIDVHDSRLTVSGETKVSEEHQDSNGWAVRERRFGKFSRTLRLPQCVKDDGIKATMDHGVLTVTFPKAAPETTPKKISIS</sequence>
<feature type="domain" description="SHSP" evidence="4">
    <location>
        <begin position="151"/>
        <end position="265"/>
    </location>
</feature>
<dbReference type="Pfam" id="PF00011">
    <property type="entry name" value="HSP20"/>
    <property type="match status" value="1"/>
</dbReference>
<dbReference type="PANTHER" id="PTHR11527">
    <property type="entry name" value="HEAT-SHOCK PROTEIN 20 FAMILY MEMBER"/>
    <property type="match status" value="1"/>
</dbReference>
<dbReference type="CDD" id="cd06464">
    <property type="entry name" value="ACD_sHsps-like"/>
    <property type="match status" value="1"/>
</dbReference>
<protein>
    <recommendedName>
        <fullName evidence="8">SHSP domain-containing protein</fullName>
    </recommendedName>
</protein>
<dbReference type="AlphaFoldDB" id="A0A8H5GI33"/>
<evidence type="ECO:0000313" key="6">
    <source>
        <dbReference type="EMBL" id="KAF5365337.1"/>
    </source>
</evidence>
<dbReference type="Gene3D" id="2.60.40.790">
    <property type="match status" value="1"/>
</dbReference>
<dbReference type="InterPro" id="IPR031107">
    <property type="entry name" value="Small_HSP"/>
</dbReference>
<dbReference type="InterPro" id="IPR008978">
    <property type="entry name" value="HSP20-like_chaperone"/>
</dbReference>
<gene>
    <name evidence="6" type="ORF">D9758_005492</name>
</gene>
<dbReference type="Proteomes" id="UP000559256">
    <property type="component" value="Unassembled WGS sequence"/>
</dbReference>
<feature type="domain" description="CS" evidence="5">
    <location>
        <begin position="155"/>
        <end position="263"/>
    </location>
</feature>
<dbReference type="InterPro" id="IPR002068">
    <property type="entry name" value="A-crystallin/Hsp20_dom"/>
</dbReference>
<keyword evidence="1" id="KW-0346">Stress response</keyword>
<dbReference type="PROSITE" id="PS01031">
    <property type="entry name" value="SHSP"/>
    <property type="match status" value="1"/>
</dbReference>
<dbReference type="EMBL" id="JAACJM010000028">
    <property type="protein sequence ID" value="KAF5365337.1"/>
    <property type="molecule type" value="Genomic_DNA"/>
</dbReference>
<dbReference type="PROSITE" id="PS51203">
    <property type="entry name" value="CS"/>
    <property type="match status" value="1"/>
</dbReference>
<dbReference type="SUPFAM" id="SSF49764">
    <property type="entry name" value="HSP20-like chaperones"/>
    <property type="match status" value="1"/>
</dbReference>
<evidence type="ECO:0000259" key="4">
    <source>
        <dbReference type="PROSITE" id="PS01031"/>
    </source>
</evidence>
<evidence type="ECO:0000256" key="2">
    <source>
        <dbReference type="PROSITE-ProRule" id="PRU00285"/>
    </source>
</evidence>
<reference evidence="6 7" key="1">
    <citation type="journal article" date="2020" name="ISME J.">
        <title>Uncovering the hidden diversity of litter-decomposition mechanisms in mushroom-forming fungi.</title>
        <authorList>
            <person name="Floudas D."/>
            <person name="Bentzer J."/>
            <person name="Ahren D."/>
            <person name="Johansson T."/>
            <person name="Persson P."/>
            <person name="Tunlid A."/>
        </authorList>
    </citation>
    <scope>NUCLEOTIDE SEQUENCE [LARGE SCALE GENOMIC DNA]</scope>
    <source>
        <strain evidence="6 7">CBS 291.85</strain>
    </source>
</reference>
<evidence type="ECO:0000313" key="7">
    <source>
        <dbReference type="Proteomes" id="UP000559256"/>
    </source>
</evidence>
<comment type="caution">
    <text evidence="6">The sequence shown here is derived from an EMBL/GenBank/DDBJ whole genome shotgun (WGS) entry which is preliminary data.</text>
</comment>
<name>A0A8H5GI33_9AGAR</name>
<evidence type="ECO:0000256" key="3">
    <source>
        <dbReference type="RuleBase" id="RU003616"/>
    </source>
</evidence>
<proteinExistence type="inferred from homology"/>
<comment type="similarity">
    <text evidence="2 3">Belongs to the small heat shock protein (HSP20) family.</text>
</comment>
<evidence type="ECO:0008006" key="8">
    <source>
        <dbReference type="Google" id="ProtNLM"/>
    </source>
</evidence>
<organism evidence="6 7">
    <name type="scientific">Tetrapyrgos nigripes</name>
    <dbReference type="NCBI Taxonomy" id="182062"/>
    <lineage>
        <taxon>Eukaryota</taxon>
        <taxon>Fungi</taxon>
        <taxon>Dikarya</taxon>
        <taxon>Basidiomycota</taxon>
        <taxon>Agaricomycotina</taxon>
        <taxon>Agaricomycetes</taxon>
        <taxon>Agaricomycetidae</taxon>
        <taxon>Agaricales</taxon>
        <taxon>Marasmiineae</taxon>
        <taxon>Marasmiaceae</taxon>
        <taxon>Tetrapyrgos</taxon>
    </lineage>
</organism>
<accession>A0A8H5GI33</accession>
<evidence type="ECO:0000259" key="5">
    <source>
        <dbReference type="PROSITE" id="PS51203"/>
    </source>
</evidence>
<evidence type="ECO:0000256" key="1">
    <source>
        <dbReference type="ARBA" id="ARBA00023016"/>
    </source>
</evidence>